<evidence type="ECO:0000256" key="1">
    <source>
        <dbReference type="ARBA" id="ARBA00009447"/>
    </source>
</evidence>
<dbReference type="PANTHER" id="PTHR21292:SF1">
    <property type="entry name" value="EXOCYST COMPLEX COMPONENT 3"/>
    <property type="match status" value="1"/>
</dbReference>
<dbReference type="Pfam" id="PF06046">
    <property type="entry name" value="Sec6"/>
    <property type="match status" value="1"/>
</dbReference>
<dbReference type="Gene3D" id="1.10.357.70">
    <property type="entry name" value="Exocyst complex component Sec6, C-terminal domain"/>
    <property type="match status" value="1"/>
</dbReference>
<comment type="caution">
    <text evidence="4">The sequence shown here is derived from an EMBL/GenBank/DDBJ whole genome shotgun (WGS) entry which is preliminary data.</text>
</comment>
<feature type="non-terminal residue" evidence="4">
    <location>
        <position position="1"/>
    </location>
</feature>
<evidence type="ECO:0000256" key="3">
    <source>
        <dbReference type="ARBA" id="ARBA00022483"/>
    </source>
</evidence>
<evidence type="ECO:0008006" key="6">
    <source>
        <dbReference type="Google" id="ProtNLM"/>
    </source>
</evidence>
<evidence type="ECO:0000313" key="5">
    <source>
        <dbReference type="Proteomes" id="UP001159405"/>
    </source>
</evidence>
<protein>
    <recommendedName>
        <fullName evidence="6">Exocyst complex component Sec6</fullName>
    </recommendedName>
</protein>
<accession>A0ABN8QP70</accession>
<gene>
    <name evidence="4" type="ORF">PLOB_00007636</name>
</gene>
<dbReference type="InterPro" id="IPR042532">
    <property type="entry name" value="EXOC3/Sec6_C"/>
</dbReference>
<sequence>SKRVEGKQIWRPCSCSFLVNNYKAKYIKLFFPPNMSIDIQKWKNEAHENAAKTVANMLQHPDSLDKVEQWRRRYMRNKASAEARLKTAVQSQLDGVRTGLYQLHSALQEIKEIKQSMNEVDSMCKNVRSLADDLQVVRECQRHQSQISKACEHLNLIFTVPENVKKTEALISEGKLLLAHKCLSDLETTRDELLFEVHKMSQQEEGPKPEDKRPLYQYFDAVRKLSDSLGKQCWVVLGRVLSTVRSDPAQLVTALRIVEREQRADKRAKEKEESMGFSVPGRPKNWRDKAFKVLEESVSNRFESLDMELQDRVDDKMWLVKHLERTRQRVLDDLIIVKNLCQDCFPPSYNIFDRFIRMYHQALSTMLERFVMEERLDSNECISLLTWIREYKGTELMMHPDLEIDVGFLGPLLSPKVEQELMDTYLTTTTKNMTEWMSKLAETDLKDWNSDAPPETDLEGFYNTSLPVFLFKMIDQHLQVAAKAGEGIKLQILDICLESVQGFQREYRTLIRGYKSKHFEDRSQPFRFVDYTVAIVNNCKACMDFTDQLKERLIAELGRAAFGEDRQRSFKSVVDCFERIGEESAGYLLEEVFLDLETFFSQIMTPTWVPSSEAVDTIVVTIEDYYNDFLHMKGRFFDYLMAEALKRVILEYVRAMLNKRIAFKDYEGRRDAAKKITEESKKIEKLFKKLAKANLEPEKLCSVLPTLAEVIKLRDTSMMALEISGIANKYPDFKSDHALALLLMRGDVTRADARQLIMETPLEDRQDPTDDESSTFFSQIIVPPSLLDKLETVMKKK</sequence>
<keyword evidence="5" id="KW-1185">Reference proteome</keyword>
<reference evidence="4 5" key="1">
    <citation type="submission" date="2022-05" db="EMBL/GenBank/DDBJ databases">
        <authorList>
            <consortium name="Genoscope - CEA"/>
            <person name="William W."/>
        </authorList>
    </citation>
    <scope>NUCLEOTIDE SEQUENCE [LARGE SCALE GENOMIC DNA]</scope>
</reference>
<comment type="similarity">
    <text evidence="1">Belongs to the SEC6 family.</text>
</comment>
<evidence type="ECO:0000313" key="4">
    <source>
        <dbReference type="EMBL" id="CAH3166359.1"/>
    </source>
</evidence>
<organism evidence="4 5">
    <name type="scientific">Porites lobata</name>
    <dbReference type="NCBI Taxonomy" id="104759"/>
    <lineage>
        <taxon>Eukaryota</taxon>
        <taxon>Metazoa</taxon>
        <taxon>Cnidaria</taxon>
        <taxon>Anthozoa</taxon>
        <taxon>Hexacorallia</taxon>
        <taxon>Scleractinia</taxon>
        <taxon>Fungiina</taxon>
        <taxon>Poritidae</taxon>
        <taxon>Porites</taxon>
    </lineage>
</organism>
<keyword evidence="2" id="KW-0813">Transport</keyword>
<dbReference type="InterPro" id="IPR010326">
    <property type="entry name" value="EXOC3/Sec6"/>
</dbReference>
<dbReference type="PANTHER" id="PTHR21292">
    <property type="entry name" value="EXOCYST COMPLEX COMPONENT SEC6-RELATED"/>
    <property type="match status" value="1"/>
</dbReference>
<evidence type="ECO:0000256" key="2">
    <source>
        <dbReference type="ARBA" id="ARBA00022448"/>
    </source>
</evidence>
<dbReference type="Proteomes" id="UP001159405">
    <property type="component" value="Unassembled WGS sequence"/>
</dbReference>
<dbReference type="Gene3D" id="1.10.357.50">
    <property type="match status" value="1"/>
</dbReference>
<keyword evidence="3" id="KW-0268">Exocytosis</keyword>
<name>A0ABN8QP70_9CNID</name>
<dbReference type="EMBL" id="CALNXK010000136">
    <property type="protein sequence ID" value="CAH3166359.1"/>
    <property type="molecule type" value="Genomic_DNA"/>
</dbReference>
<proteinExistence type="inferred from homology"/>